<dbReference type="AlphaFoldDB" id="A0A6J4VLT7"/>
<gene>
    <name evidence="2" type="ORF">AVDCRST_MAG81-3059</name>
</gene>
<protein>
    <submittedName>
        <fullName evidence="2">Uncharacterized protein</fullName>
    </submittedName>
</protein>
<keyword evidence="1" id="KW-1133">Transmembrane helix</keyword>
<evidence type="ECO:0000256" key="1">
    <source>
        <dbReference type="SAM" id="Phobius"/>
    </source>
</evidence>
<dbReference type="EMBL" id="CADCWO010000170">
    <property type="protein sequence ID" value="CAA9581885.1"/>
    <property type="molecule type" value="Genomic_DNA"/>
</dbReference>
<keyword evidence="1" id="KW-0812">Transmembrane</keyword>
<keyword evidence="1" id="KW-0472">Membrane</keyword>
<accession>A0A6J4VLT7</accession>
<reference evidence="2" key="1">
    <citation type="submission" date="2020-02" db="EMBL/GenBank/DDBJ databases">
        <authorList>
            <person name="Meier V. D."/>
        </authorList>
    </citation>
    <scope>NUCLEOTIDE SEQUENCE</scope>
    <source>
        <strain evidence="2">AVDCRST_MAG81</strain>
    </source>
</reference>
<evidence type="ECO:0000313" key="2">
    <source>
        <dbReference type="EMBL" id="CAA9581885.1"/>
    </source>
</evidence>
<name>A0A6J4VLT7_9CYAN</name>
<sequence>MDLDFLLAKYLPSLLMIAVMMELGSLNQFNCLGVVILALRGQGWYRL</sequence>
<feature type="transmembrane region" description="Helical" evidence="1">
    <location>
        <begin position="14"/>
        <end position="39"/>
    </location>
</feature>
<proteinExistence type="predicted"/>
<organism evidence="2">
    <name type="scientific">uncultured Synechococcales cyanobacterium</name>
    <dbReference type="NCBI Taxonomy" id="1936017"/>
    <lineage>
        <taxon>Bacteria</taxon>
        <taxon>Bacillati</taxon>
        <taxon>Cyanobacteriota</taxon>
        <taxon>Cyanophyceae</taxon>
        <taxon>Synechococcales</taxon>
        <taxon>environmental samples</taxon>
    </lineage>
</organism>